<evidence type="ECO:0000256" key="1">
    <source>
        <dbReference type="SAM" id="MobiDB-lite"/>
    </source>
</evidence>
<gene>
    <name evidence="2" type="ORF">V6N12_069793</name>
</gene>
<sequence length="142" mass="15213">MGKAFDSQDKACTKKVKPAVKSAQVWKPKEVLVSGAESGAPSHGCEVDETALHASKHVELEQSLASKSDAGEQPMPLTGSEHSITSVQNVGDQNAQFAGSGHVVTSEQIIGEKHDQLVDDWLTSADVAFPILHDSVKKKRKR</sequence>
<proteinExistence type="predicted"/>
<protein>
    <submittedName>
        <fullName evidence="2">Uncharacterized protein</fullName>
    </submittedName>
</protein>
<evidence type="ECO:0000313" key="3">
    <source>
        <dbReference type="Proteomes" id="UP001472677"/>
    </source>
</evidence>
<name>A0ABR2FEV5_9ROSI</name>
<comment type="caution">
    <text evidence="2">The sequence shown here is derived from an EMBL/GenBank/DDBJ whole genome shotgun (WGS) entry which is preliminary data.</text>
</comment>
<organism evidence="2 3">
    <name type="scientific">Hibiscus sabdariffa</name>
    <name type="common">roselle</name>
    <dbReference type="NCBI Taxonomy" id="183260"/>
    <lineage>
        <taxon>Eukaryota</taxon>
        <taxon>Viridiplantae</taxon>
        <taxon>Streptophyta</taxon>
        <taxon>Embryophyta</taxon>
        <taxon>Tracheophyta</taxon>
        <taxon>Spermatophyta</taxon>
        <taxon>Magnoliopsida</taxon>
        <taxon>eudicotyledons</taxon>
        <taxon>Gunneridae</taxon>
        <taxon>Pentapetalae</taxon>
        <taxon>rosids</taxon>
        <taxon>malvids</taxon>
        <taxon>Malvales</taxon>
        <taxon>Malvaceae</taxon>
        <taxon>Malvoideae</taxon>
        <taxon>Hibiscus</taxon>
    </lineage>
</organism>
<keyword evidence="3" id="KW-1185">Reference proteome</keyword>
<reference evidence="2 3" key="1">
    <citation type="journal article" date="2024" name="G3 (Bethesda)">
        <title>Genome assembly of Hibiscus sabdariffa L. provides insights into metabolisms of medicinal natural products.</title>
        <authorList>
            <person name="Kim T."/>
        </authorList>
    </citation>
    <scope>NUCLEOTIDE SEQUENCE [LARGE SCALE GENOMIC DNA]</scope>
    <source>
        <strain evidence="2">TK-2024</strain>
        <tissue evidence="2">Old leaves</tissue>
    </source>
</reference>
<dbReference type="EMBL" id="JBBPBM010000006">
    <property type="protein sequence ID" value="KAK8579468.1"/>
    <property type="molecule type" value="Genomic_DNA"/>
</dbReference>
<accession>A0ABR2FEV5</accession>
<evidence type="ECO:0000313" key="2">
    <source>
        <dbReference type="EMBL" id="KAK8579468.1"/>
    </source>
</evidence>
<dbReference type="Proteomes" id="UP001472677">
    <property type="component" value="Unassembled WGS sequence"/>
</dbReference>
<feature type="region of interest" description="Disordered" evidence="1">
    <location>
        <begin position="62"/>
        <end position="82"/>
    </location>
</feature>